<accession>A0A1V1I166</accession>
<dbReference type="Proteomes" id="UP000245622">
    <property type="component" value="Chromosome 1"/>
</dbReference>
<dbReference type="KEGG" id="ril:CRIB_1356"/>
<reference evidence="1 2" key="1">
    <citation type="submission" date="2014-04" db="EMBL/GenBank/DDBJ databases">
        <authorList>
            <person name="Hornung B.V."/>
        </authorList>
    </citation>
    <scope>NUCLEOTIDE SEQUENCE [LARGE SCALE GENOMIC DNA]</scope>
    <source>
        <strain evidence="1 2">CRIB</strain>
    </source>
</reference>
<keyword evidence="2" id="KW-1185">Reference proteome</keyword>
<evidence type="ECO:0008006" key="3">
    <source>
        <dbReference type="Google" id="ProtNLM"/>
    </source>
</evidence>
<dbReference type="AlphaFoldDB" id="A0A1V1I166"/>
<evidence type="ECO:0000313" key="2">
    <source>
        <dbReference type="Proteomes" id="UP000245622"/>
    </source>
</evidence>
<evidence type="ECO:0000313" key="1">
    <source>
        <dbReference type="EMBL" id="CED93965.1"/>
    </source>
</evidence>
<gene>
    <name evidence="1" type="ORF">CRIB_1356</name>
</gene>
<protein>
    <recommendedName>
        <fullName evidence="3">Prokaryotic membrane lipoprotein lipid attachment site profile</fullName>
    </recommendedName>
</protein>
<sequence>MKRGVKSENMKIKRKILITISIISLLFVGCSNTNSNQNMKVESKQEQNELNKASLDDIEHDVPYANLDTGEIDIEIINERYNNVDKQKLNYDAIDIEALVEEHNNNPDNMSKIYIAEQPNSDTSYKTILEGYSYISEGNVFNFTYEEAIELAKKVLPDDIEEVDYTLNKELNTEYKYYTSSKGNFRVDLRYANDFSNKDIDEIHKDSIIAISYSKEFK</sequence>
<dbReference type="EMBL" id="LN555523">
    <property type="protein sequence ID" value="CED93965.1"/>
    <property type="molecule type" value="Genomic_DNA"/>
</dbReference>
<dbReference type="PROSITE" id="PS51257">
    <property type="entry name" value="PROKAR_LIPOPROTEIN"/>
    <property type="match status" value="1"/>
</dbReference>
<proteinExistence type="predicted"/>
<organism evidence="1 2">
    <name type="scientific">Romboutsia ilealis</name>
    <dbReference type="NCBI Taxonomy" id="1115758"/>
    <lineage>
        <taxon>Bacteria</taxon>
        <taxon>Bacillati</taxon>
        <taxon>Bacillota</taxon>
        <taxon>Clostridia</taxon>
        <taxon>Peptostreptococcales</taxon>
        <taxon>Peptostreptococcaceae</taxon>
        <taxon>Romboutsia</taxon>
    </lineage>
</organism>
<name>A0A1V1I166_9FIRM</name>